<evidence type="ECO:0000256" key="1">
    <source>
        <dbReference type="SAM" id="Phobius"/>
    </source>
</evidence>
<dbReference type="RefSeq" id="WP_050454560.1">
    <property type="nucleotide sequence ID" value="NZ_LFJJ01000117.1"/>
</dbReference>
<evidence type="ECO:0000313" key="2">
    <source>
        <dbReference type="EMBL" id="KND59578.1"/>
    </source>
</evidence>
<gene>
    <name evidence="2" type="ORF">BVER_01272</name>
</gene>
<accession>A0A0L0MB72</accession>
<feature type="transmembrane region" description="Helical" evidence="1">
    <location>
        <begin position="69"/>
        <end position="90"/>
    </location>
</feature>
<dbReference type="EMBL" id="LFJJ01000117">
    <property type="protein sequence ID" value="KND59578.1"/>
    <property type="molecule type" value="Genomic_DNA"/>
</dbReference>
<protein>
    <submittedName>
        <fullName evidence="2">Putative transmembrane protein</fullName>
    </submittedName>
</protein>
<keyword evidence="1" id="KW-1133">Transmembrane helix</keyword>
<dbReference type="Proteomes" id="UP000036959">
    <property type="component" value="Unassembled WGS sequence"/>
</dbReference>
<proteinExistence type="predicted"/>
<keyword evidence="3" id="KW-1185">Reference proteome</keyword>
<dbReference type="OrthoDB" id="191790at2"/>
<organism evidence="2 3">
    <name type="scientific">Candidatus Burkholderia verschuerenii</name>
    <dbReference type="NCBI Taxonomy" id="242163"/>
    <lineage>
        <taxon>Bacteria</taxon>
        <taxon>Pseudomonadati</taxon>
        <taxon>Pseudomonadota</taxon>
        <taxon>Betaproteobacteria</taxon>
        <taxon>Burkholderiales</taxon>
        <taxon>Burkholderiaceae</taxon>
        <taxon>Burkholderia</taxon>
    </lineage>
</organism>
<dbReference type="PATRIC" id="fig|242163.4.peg.775"/>
<reference evidence="3" key="1">
    <citation type="submission" date="2015-06" db="EMBL/GenBank/DDBJ databases">
        <title>Comparative genomics of Burkholderia leaf nodule symbionts.</title>
        <authorList>
            <person name="Carlier A."/>
            <person name="Eberl L."/>
            <person name="Pinto-Carbo M."/>
        </authorList>
    </citation>
    <scope>NUCLEOTIDE SEQUENCE [LARGE SCALE GENOMIC DNA]</scope>
    <source>
        <strain evidence="3">UZHbot4</strain>
    </source>
</reference>
<keyword evidence="1 2" id="KW-0812">Transmembrane</keyword>
<keyword evidence="1" id="KW-0472">Membrane</keyword>
<sequence length="250" mass="27314">MENNDIASLQTRLTDGSLYHRAPVHLRAQVLTRVREEAQARERAQQRDRLPERRASRAWGFSLGGSGSFFGGALAGGVLSALVLGAVLWLQAVPRLTPSSPVAQEIVSSHVRALMSDRAIDVISSDKHTVKPWFNGRIDYAPPVIDPAGPGFALVGGRLDYIDHKPVAVVVYRYLKHPIDVYVFPEHKGDKGAQSDAKNDKDVTPVVTQSDDGYSLARWNHDGMTFWAVTDASGAVLRQFAHAIDTGAPR</sequence>
<dbReference type="AlphaFoldDB" id="A0A0L0MB72"/>
<comment type="caution">
    <text evidence="2">The sequence shown here is derived from an EMBL/GenBank/DDBJ whole genome shotgun (WGS) entry which is preliminary data.</text>
</comment>
<evidence type="ECO:0000313" key="3">
    <source>
        <dbReference type="Proteomes" id="UP000036959"/>
    </source>
</evidence>
<name>A0A0L0MB72_9BURK</name>